<sequence length="163" mass="18128">MFFRHIEKNGPLSDRITDVEVVKNKPRIFDLDEDYAMPPSTSVNNAWSSLIPEEGGFFEHPAITSGTRKATGKIPHMPQPIKSTTVQIPPQMSTPLMTYTMLATALISYAKPSCAAPLTVLHVKDLTVETLEPKFGGVTGFGTKHQCVDWQELMNWMAINESH</sequence>
<evidence type="ECO:0000313" key="1">
    <source>
        <dbReference type="EMBL" id="KXH39174.1"/>
    </source>
</evidence>
<dbReference type="Proteomes" id="UP000070054">
    <property type="component" value="Unassembled WGS sequence"/>
</dbReference>
<gene>
    <name evidence="1" type="ORF">CNYM01_05958</name>
</gene>
<keyword evidence="2" id="KW-1185">Reference proteome</keyword>
<dbReference type="AlphaFoldDB" id="A0A135STC1"/>
<organism evidence="1 2">
    <name type="scientific">Colletotrichum nymphaeae SA-01</name>
    <dbReference type="NCBI Taxonomy" id="1460502"/>
    <lineage>
        <taxon>Eukaryota</taxon>
        <taxon>Fungi</taxon>
        <taxon>Dikarya</taxon>
        <taxon>Ascomycota</taxon>
        <taxon>Pezizomycotina</taxon>
        <taxon>Sordariomycetes</taxon>
        <taxon>Hypocreomycetidae</taxon>
        <taxon>Glomerellales</taxon>
        <taxon>Glomerellaceae</taxon>
        <taxon>Colletotrichum</taxon>
        <taxon>Colletotrichum acutatum species complex</taxon>
    </lineage>
</organism>
<accession>A0A135STC1</accession>
<protein>
    <submittedName>
        <fullName evidence="1">Uncharacterized protein</fullName>
    </submittedName>
</protein>
<reference evidence="1 2" key="1">
    <citation type="submission" date="2014-02" db="EMBL/GenBank/DDBJ databases">
        <title>The genome sequence of Colletotrichum nymphaeae SA-01.</title>
        <authorList>
            <person name="Baroncelli R."/>
            <person name="Thon M.R."/>
        </authorList>
    </citation>
    <scope>NUCLEOTIDE SEQUENCE [LARGE SCALE GENOMIC DNA]</scope>
    <source>
        <strain evidence="1 2">SA-01</strain>
    </source>
</reference>
<comment type="caution">
    <text evidence="1">The sequence shown here is derived from an EMBL/GenBank/DDBJ whole genome shotgun (WGS) entry which is preliminary data.</text>
</comment>
<name>A0A135STC1_9PEZI</name>
<dbReference type="EMBL" id="JEMN01001364">
    <property type="protein sequence ID" value="KXH39174.1"/>
    <property type="molecule type" value="Genomic_DNA"/>
</dbReference>
<evidence type="ECO:0000313" key="2">
    <source>
        <dbReference type="Proteomes" id="UP000070054"/>
    </source>
</evidence>
<proteinExistence type="predicted"/>